<proteinExistence type="predicted"/>
<dbReference type="EMBL" id="CP061172">
    <property type="protein sequence ID" value="QNR69879.1"/>
    <property type="molecule type" value="Genomic_DNA"/>
</dbReference>
<name>A0A7H0YFM1_9BACL</name>
<protein>
    <submittedName>
        <fullName evidence="4">Copper amine oxidase N-terminal domain-containing protein</fullName>
    </submittedName>
</protein>
<dbReference type="InterPro" id="IPR012854">
    <property type="entry name" value="Cu_amine_oxidase-like_N"/>
</dbReference>
<dbReference type="Pfam" id="PF07833">
    <property type="entry name" value="Cu_amine_oxidN1"/>
    <property type="match status" value="1"/>
</dbReference>
<reference evidence="4 5" key="1">
    <citation type="submission" date="2020-09" db="EMBL/GenBank/DDBJ databases">
        <title>Characterization of Paenibacillus peoriae strain ZF390 with broad-spectrum antimicrobial activity as a potential biocontrol agent.</title>
        <authorList>
            <person name="Li L."/>
            <person name="Zhao Y."/>
            <person name="Li B."/>
            <person name="Xie X."/>
        </authorList>
    </citation>
    <scope>NUCLEOTIDE SEQUENCE [LARGE SCALE GENOMIC DNA]</scope>
    <source>
        <strain evidence="4 5">ZF390</strain>
    </source>
</reference>
<organism evidence="4 5">
    <name type="scientific">Paenibacillus peoriae</name>
    <dbReference type="NCBI Taxonomy" id="59893"/>
    <lineage>
        <taxon>Bacteria</taxon>
        <taxon>Bacillati</taxon>
        <taxon>Bacillota</taxon>
        <taxon>Bacilli</taxon>
        <taxon>Bacillales</taxon>
        <taxon>Paenibacillaceae</taxon>
        <taxon>Paenibacillus</taxon>
    </lineage>
</organism>
<evidence type="ECO:0000256" key="2">
    <source>
        <dbReference type="SAM" id="SignalP"/>
    </source>
</evidence>
<accession>A0A7H0YFM1</accession>
<dbReference type="InterPro" id="IPR036582">
    <property type="entry name" value="Mao_N_sf"/>
</dbReference>
<feature type="signal peptide" evidence="2">
    <location>
        <begin position="1"/>
        <end position="24"/>
    </location>
</feature>
<feature type="chain" id="PRO_5028873515" evidence="2">
    <location>
        <begin position="25"/>
        <end position="334"/>
    </location>
</feature>
<evidence type="ECO:0000313" key="4">
    <source>
        <dbReference type="EMBL" id="QNR69879.1"/>
    </source>
</evidence>
<evidence type="ECO:0000313" key="5">
    <source>
        <dbReference type="Proteomes" id="UP000516384"/>
    </source>
</evidence>
<dbReference type="SUPFAM" id="SSF55383">
    <property type="entry name" value="Copper amine oxidase, domain N"/>
    <property type="match status" value="1"/>
</dbReference>
<feature type="region of interest" description="Disordered" evidence="1">
    <location>
        <begin position="22"/>
        <end position="113"/>
    </location>
</feature>
<evidence type="ECO:0000259" key="3">
    <source>
        <dbReference type="Pfam" id="PF07833"/>
    </source>
</evidence>
<sequence length="334" mass="36378">MRNTWTALLACMLVLGLAAGTAEAKQGRGNDQENKQEAKTSVKDGNEKSGEELTNPHDSDNDQSKKQKDKASGKKDQNSKKEKHAEIRKTKPVAVTDDTYEESKDHNGHKGRNGYKGLLHAVENTKDKPAGAVIANLLLTKYPDRLTPEQVAELELIRNSAKALTEAAELLAENGNVTDAVYMQEEAVLANVSDLDSYKKLGEFSKKAGRPSGMKLFVNGEEYDAKPINRNGTTLVPFRTASEALNAKVSWDPKEKAVTVTRNGVSVKLFVNSPKAYINGQPYSIEHPASIVDSTTMVPVRVIGEALGTNVKWEPESQSVVVYEQPITTPASTS</sequence>
<gene>
    <name evidence="4" type="ORF">IAQ67_13215</name>
</gene>
<feature type="compositionally biased region" description="Basic and acidic residues" evidence="1">
    <location>
        <begin position="25"/>
        <end position="89"/>
    </location>
</feature>
<dbReference type="Proteomes" id="UP000516384">
    <property type="component" value="Chromosome"/>
</dbReference>
<dbReference type="AlphaFoldDB" id="A0A7H0YFM1"/>
<feature type="domain" description="Copper amine oxidase-like N-terminal" evidence="3">
    <location>
        <begin position="218"/>
        <end position="321"/>
    </location>
</feature>
<evidence type="ECO:0000256" key="1">
    <source>
        <dbReference type="SAM" id="MobiDB-lite"/>
    </source>
</evidence>
<keyword evidence="2" id="KW-0732">Signal</keyword>
<dbReference type="Gene3D" id="3.30.457.10">
    <property type="entry name" value="Copper amine oxidase-like, N-terminal domain"/>
    <property type="match status" value="1"/>
</dbReference>
<dbReference type="RefSeq" id="WP_190299428.1">
    <property type="nucleotide sequence ID" value="NZ_CP061172.1"/>
</dbReference>